<evidence type="ECO:0000313" key="2">
    <source>
        <dbReference type="EMBL" id="QGJ94756.1"/>
    </source>
</evidence>
<dbReference type="InterPro" id="IPR055623">
    <property type="entry name" value="DUF7199"/>
</dbReference>
<sequence length="98" mass="10712">MTRGIATLIAASLVGLGAVVGIAPASAGPLCEHRGAAHVERYGGLAKDSADHIARGELPTCDPYADQQREPERKASHDNDNDRDRDRKSRFCRKHWFC</sequence>
<evidence type="ECO:0000256" key="1">
    <source>
        <dbReference type="SAM" id="MobiDB-lite"/>
    </source>
</evidence>
<dbReference type="Proteomes" id="UP000427921">
    <property type="component" value="Segment"/>
</dbReference>
<evidence type="ECO:0000313" key="3">
    <source>
        <dbReference type="Proteomes" id="UP000427921"/>
    </source>
</evidence>
<gene>
    <name evidence="2" type="primary">83</name>
    <name evidence="2" type="ORF">SEA_WALTERMCMICKEY_83</name>
</gene>
<accession>A0A649VQM4</accession>
<organism evidence="2 3">
    <name type="scientific">Mycobacterium phage WalterMcMickey</name>
    <dbReference type="NCBI Taxonomy" id="2656614"/>
    <lineage>
        <taxon>Viruses</taxon>
        <taxon>Duplodnaviria</taxon>
        <taxon>Heunggongvirae</taxon>
        <taxon>Uroviricota</taxon>
        <taxon>Caudoviricetes</taxon>
        <taxon>Fromanvirus</taxon>
        <taxon>Fromanvirus twister</taxon>
    </lineage>
</organism>
<name>A0A649VQM4_9CAUD</name>
<feature type="compositionally biased region" description="Basic and acidic residues" evidence="1">
    <location>
        <begin position="67"/>
        <end position="89"/>
    </location>
</feature>
<dbReference type="EMBL" id="MN586038">
    <property type="protein sequence ID" value="QGJ94756.1"/>
    <property type="molecule type" value="Genomic_DNA"/>
</dbReference>
<proteinExistence type="predicted"/>
<feature type="region of interest" description="Disordered" evidence="1">
    <location>
        <begin position="56"/>
        <end position="89"/>
    </location>
</feature>
<reference evidence="2 3" key="1">
    <citation type="submission" date="2019-10" db="EMBL/GenBank/DDBJ databases">
        <authorList>
            <person name="Abad O.A."/>
            <person name="Garlena R.A."/>
            <person name="Russell D.A."/>
            <person name="Pope W.H."/>
            <person name="Jacobs-Sera D."/>
            <person name="Hatfull G.F."/>
        </authorList>
    </citation>
    <scope>NUCLEOTIDE SEQUENCE [LARGE SCALE GENOMIC DNA]</scope>
</reference>
<dbReference type="Pfam" id="PF23829">
    <property type="entry name" value="DUF7199"/>
    <property type="match status" value="1"/>
</dbReference>
<protein>
    <recommendedName>
        <fullName evidence="4">RDF protein</fullName>
    </recommendedName>
</protein>
<evidence type="ECO:0008006" key="4">
    <source>
        <dbReference type="Google" id="ProtNLM"/>
    </source>
</evidence>